<dbReference type="Proteomes" id="UP000762676">
    <property type="component" value="Unassembled WGS sequence"/>
</dbReference>
<feature type="compositionally biased region" description="Basic and acidic residues" evidence="1">
    <location>
        <begin position="1"/>
        <end position="11"/>
    </location>
</feature>
<sequence length="156" mass="17416">MIKTQSFRDKSQALPDPQRRRRRREGRPERINANTTANGCNQCRKKIFTDKNNPVIFKSITQRVKPSMIACTAVVKSKVKATIVSLVWSCSDNAKTKPTKKSRQKALLTCKEGEGKEEGEVTLRRIIATTVLMVIVTVAKRPTSPSSESIDSTNPT</sequence>
<dbReference type="EMBL" id="BMAT01010540">
    <property type="protein sequence ID" value="GFS27576.1"/>
    <property type="molecule type" value="Genomic_DNA"/>
</dbReference>
<feature type="region of interest" description="Disordered" evidence="1">
    <location>
        <begin position="1"/>
        <end position="36"/>
    </location>
</feature>
<gene>
    <name evidence="2" type="ORF">ElyMa_005283100</name>
</gene>
<protein>
    <submittedName>
        <fullName evidence="2">Uncharacterized protein</fullName>
    </submittedName>
</protein>
<proteinExistence type="predicted"/>
<evidence type="ECO:0000313" key="2">
    <source>
        <dbReference type="EMBL" id="GFS27576.1"/>
    </source>
</evidence>
<accession>A0AAV4K420</accession>
<comment type="caution">
    <text evidence="2">The sequence shown here is derived from an EMBL/GenBank/DDBJ whole genome shotgun (WGS) entry which is preliminary data.</text>
</comment>
<evidence type="ECO:0000313" key="3">
    <source>
        <dbReference type="Proteomes" id="UP000762676"/>
    </source>
</evidence>
<keyword evidence="3" id="KW-1185">Reference proteome</keyword>
<dbReference type="AlphaFoldDB" id="A0AAV4K420"/>
<organism evidence="2 3">
    <name type="scientific">Elysia marginata</name>
    <dbReference type="NCBI Taxonomy" id="1093978"/>
    <lineage>
        <taxon>Eukaryota</taxon>
        <taxon>Metazoa</taxon>
        <taxon>Spiralia</taxon>
        <taxon>Lophotrochozoa</taxon>
        <taxon>Mollusca</taxon>
        <taxon>Gastropoda</taxon>
        <taxon>Heterobranchia</taxon>
        <taxon>Euthyneura</taxon>
        <taxon>Panpulmonata</taxon>
        <taxon>Sacoglossa</taxon>
        <taxon>Placobranchoidea</taxon>
        <taxon>Plakobranchidae</taxon>
        <taxon>Elysia</taxon>
    </lineage>
</organism>
<evidence type="ECO:0000256" key="1">
    <source>
        <dbReference type="SAM" id="MobiDB-lite"/>
    </source>
</evidence>
<reference evidence="2 3" key="1">
    <citation type="journal article" date="2021" name="Elife">
        <title>Chloroplast acquisition without the gene transfer in kleptoplastic sea slugs, Plakobranchus ocellatus.</title>
        <authorList>
            <person name="Maeda T."/>
            <person name="Takahashi S."/>
            <person name="Yoshida T."/>
            <person name="Shimamura S."/>
            <person name="Takaki Y."/>
            <person name="Nagai Y."/>
            <person name="Toyoda A."/>
            <person name="Suzuki Y."/>
            <person name="Arimoto A."/>
            <person name="Ishii H."/>
            <person name="Satoh N."/>
            <person name="Nishiyama T."/>
            <person name="Hasebe M."/>
            <person name="Maruyama T."/>
            <person name="Minagawa J."/>
            <person name="Obokata J."/>
            <person name="Shigenobu S."/>
        </authorList>
    </citation>
    <scope>NUCLEOTIDE SEQUENCE [LARGE SCALE GENOMIC DNA]</scope>
</reference>
<name>A0AAV4K420_9GAST</name>